<comment type="similarity">
    <text evidence="1">Belongs to the BLOC1S1 family.</text>
</comment>
<evidence type="ECO:0000256" key="2">
    <source>
        <dbReference type="ARBA" id="ARBA00019577"/>
    </source>
</evidence>
<sequence>MFKSVLENAASEQTQLQRKKVRAHAAAVKATPALVDACVDYLNKPVSEIYTNQKEIEQEQQAVKAEIQRLVDNTARLSTLVRSVQHGLKELGDFENYLAICEEQAAELAAAWLGEQS</sequence>
<proteinExistence type="inferred from homology"/>
<dbReference type="GO" id="GO:0016197">
    <property type="term" value="P:endosomal transport"/>
    <property type="evidence" value="ECO:0007669"/>
    <property type="project" value="TreeGrafter"/>
</dbReference>
<dbReference type="EMBL" id="HBFB01019646">
    <property type="protein sequence ID" value="CAD8683097.1"/>
    <property type="molecule type" value="Transcribed_RNA"/>
</dbReference>
<evidence type="ECO:0000313" key="3">
    <source>
        <dbReference type="EMBL" id="CAD8683097.1"/>
    </source>
</evidence>
<name>A0A7S0WT60_9CHLO</name>
<dbReference type="GO" id="GO:0031083">
    <property type="term" value="C:BLOC-1 complex"/>
    <property type="evidence" value="ECO:0007669"/>
    <property type="project" value="InterPro"/>
</dbReference>
<accession>A0A7S0WT60</accession>
<protein>
    <recommendedName>
        <fullName evidence="2">Biogenesis of lysosome-related organelles complex 1 subunit 1</fullName>
    </recommendedName>
</protein>
<dbReference type="InterPro" id="IPR009395">
    <property type="entry name" value="BLOC1S1"/>
</dbReference>
<dbReference type="Pfam" id="PF06320">
    <property type="entry name" value="GCN5L1"/>
    <property type="match status" value="1"/>
</dbReference>
<organism evidence="3">
    <name type="scientific">Chlamydomonas leiostraca</name>
    <dbReference type="NCBI Taxonomy" id="1034604"/>
    <lineage>
        <taxon>Eukaryota</taxon>
        <taxon>Viridiplantae</taxon>
        <taxon>Chlorophyta</taxon>
        <taxon>core chlorophytes</taxon>
        <taxon>Chlorophyceae</taxon>
        <taxon>CS clade</taxon>
        <taxon>Chlamydomonadales</taxon>
        <taxon>Chlamydomonadaceae</taxon>
        <taxon>Chlamydomonas</taxon>
    </lineage>
</organism>
<reference evidence="3" key="1">
    <citation type="submission" date="2021-01" db="EMBL/GenBank/DDBJ databases">
        <authorList>
            <person name="Corre E."/>
            <person name="Pelletier E."/>
            <person name="Niang G."/>
            <person name="Scheremetjew M."/>
            <person name="Finn R."/>
            <person name="Kale V."/>
            <person name="Holt S."/>
            <person name="Cochrane G."/>
            <person name="Meng A."/>
            <person name="Brown T."/>
            <person name="Cohen L."/>
        </authorList>
    </citation>
    <scope>NUCLEOTIDE SEQUENCE</scope>
    <source>
        <strain evidence="3">SAG 11-49</strain>
    </source>
</reference>
<gene>
    <name evidence="3" type="ORF">CLEI1391_LOCUS11036</name>
</gene>
<dbReference type="AlphaFoldDB" id="A0A7S0WT60"/>
<dbReference type="PANTHER" id="PTHR13073">
    <property type="entry name" value="BLOC-1 COMPLEX SUBUNIT 1"/>
    <property type="match status" value="1"/>
</dbReference>
<evidence type="ECO:0000256" key="1">
    <source>
        <dbReference type="ARBA" id="ARBA00007133"/>
    </source>
</evidence>
<dbReference type="PANTHER" id="PTHR13073:SF0">
    <property type="entry name" value="BIOGENESIS OF LYSOSOME-RELATED ORGANELLES COMPLEX 1 SUBUNIT 1"/>
    <property type="match status" value="1"/>
</dbReference>